<dbReference type="PANTHER" id="PTHR43537:SF24">
    <property type="entry name" value="GLUCONATE OPERON TRANSCRIPTIONAL REPRESSOR"/>
    <property type="match status" value="1"/>
</dbReference>
<dbReference type="Pfam" id="PF00392">
    <property type="entry name" value="GntR"/>
    <property type="match status" value="1"/>
</dbReference>
<dbReference type="SMART" id="SM00345">
    <property type="entry name" value="HTH_GNTR"/>
    <property type="match status" value="1"/>
</dbReference>
<dbReference type="EMBL" id="JAMQOL010000003">
    <property type="protein sequence ID" value="MCM4076578.1"/>
    <property type="molecule type" value="Genomic_DNA"/>
</dbReference>
<organism evidence="5 6">
    <name type="scientific">Paractinoplanes hotanensis</name>
    <dbReference type="NCBI Taxonomy" id="2906497"/>
    <lineage>
        <taxon>Bacteria</taxon>
        <taxon>Bacillati</taxon>
        <taxon>Actinomycetota</taxon>
        <taxon>Actinomycetes</taxon>
        <taxon>Micromonosporales</taxon>
        <taxon>Micromonosporaceae</taxon>
        <taxon>Paractinoplanes</taxon>
    </lineage>
</organism>
<evidence type="ECO:0000256" key="1">
    <source>
        <dbReference type="ARBA" id="ARBA00023015"/>
    </source>
</evidence>
<keyword evidence="6" id="KW-1185">Reference proteome</keyword>
<dbReference type="InterPro" id="IPR036390">
    <property type="entry name" value="WH_DNA-bd_sf"/>
</dbReference>
<dbReference type="InterPro" id="IPR036388">
    <property type="entry name" value="WH-like_DNA-bd_sf"/>
</dbReference>
<dbReference type="InterPro" id="IPR011711">
    <property type="entry name" value="GntR_C"/>
</dbReference>
<evidence type="ECO:0000256" key="2">
    <source>
        <dbReference type="ARBA" id="ARBA00023125"/>
    </source>
</evidence>
<accession>A0ABT0XTK6</accession>
<evidence type="ECO:0000313" key="5">
    <source>
        <dbReference type="EMBL" id="MCM4076578.1"/>
    </source>
</evidence>
<protein>
    <submittedName>
        <fullName evidence="5">GntR family transcriptional regulator</fullName>
    </submittedName>
</protein>
<sequence>MSLAQQGASAADRAHSHIRAAIMRGDLTAGSMLSENELAATLSMSRTPVRAALTRLQDEGWVTIYAQRGALVRELTADEVRESAETRHALESAGVRRADPARREGLAARLADNLDRQESALLSGDVQEFAVLAMRFHRAFVELAANSMMLSIYDRLQDRQYLSILRSADRIFREPQQAIAAHRNLLGHAQRGDWVAFAQALDDHQERGHGLDATW</sequence>
<gene>
    <name evidence="5" type="ORF">LXN57_03245</name>
</gene>
<dbReference type="SUPFAM" id="SSF46785">
    <property type="entry name" value="Winged helix' DNA-binding domain"/>
    <property type="match status" value="1"/>
</dbReference>
<evidence type="ECO:0000259" key="4">
    <source>
        <dbReference type="PROSITE" id="PS50949"/>
    </source>
</evidence>
<dbReference type="SMART" id="SM00895">
    <property type="entry name" value="FCD"/>
    <property type="match status" value="1"/>
</dbReference>
<feature type="domain" description="HTH gntR-type" evidence="4">
    <location>
        <begin position="8"/>
        <end position="75"/>
    </location>
</feature>
<dbReference type="PROSITE" id="PS50949">
    <property type="entry name" value="HTH_GNTR"/>
    <property type="match status" value="1"/>
</dbReference>
<keyword evidence="2" id="KW-0238">DNA-binding</keyword>
<dbReference type="InterPro" id="IPR000524">
    <property type="entry name" value="Tscrpt_reg_HTH_GntR"/>
</dbReference>
<comment type="caution">
    <text evidence="5">The sequence shown here is derived from an EMBL/GenBank/DDBJ whole genome shotgun (WGS) entry which is preliminary data.</text>
</comment>
<dbReference type="Gene3D" id="1.10.10.10">
    <property type="entry name" value="Winged helix-like DNA-binding domain superfamily/Winged helix DNA-binding domain"/>
    <property type="match status" value="1"/>
</dbReference>
<keyword evidence="3" id="KW-0804">Transcription</keyword>
<dbReference type="Proteomes" id="UP001523216">
    <property type="component" value="Unassembled WGS sequence"/>
</dbReference>
<dbReference type="CDD" id="cd07377">
    <property type="entry name" value="WHTH_GntR"/>
    <property type="match status" value="1"/>
</dbReference>
<dbReference type="RefSeq" id="WP_251796479.1">
    <property type="nucleotide sequence ID" value="NZ_JAMQOL010000003.1"/>
</dbReference>
<dbReference type="Pfam" id="PF07729">
    <property type="entry name" value="FCD"/>
    <property type="match status" value="1"/>
</dbReference>
<dbReference type="PRINTS" id="PR00035">
    <property type="entry name" value="HTHGNTR"/>
</dbReference>
<dbReference type="SUPFAM" id="SSF48008">
    <property type="entry name" value="GntR ligand-binding domain-like"/>
    <property type="match status" value="1"/>
</dbReference>
<evidence type="ECO:0000313" key="6">
    <source>
        <dbReference type="Proteomes" id="UP001523216"/>
    </source>
</evidence>
<dbReference type="InterPro" id="IPR008920">
    <property type="entry name" value="TF_FadR/GntR_C"/>
</dbReference>
<keyword evidence="1" id="KW-0805">Transcription regulation</keyword>
<dbReference type="Gene3D" id="1.20.120.530">
    <property type="entry name" value="GntR ligand-binding domain-like"/>
    <property type="match status" value="1"/>
</dbReference>
<dbReference type="PANTHER" id="PTHR43537">
    <property type="entry name" value="TRANSCRIPTIONAL REGULATOR, GNTR FAMILY"/>
    <property type="match status" value="1"/>
</dbReference>
<name>A0ABT0XTK6_9ACTN</name>
<evidence type="ECO:0000256" key="3">
    <source>
        <dbReference type="ARBA" id="ARBA00023163"/>
    </source>
</evidence>
<reference evidence="5 6" key="1">
    <citation type="submission" date="2022-06" db="EMBL/GenBank/DDBJ databases">
        <title>Actinoplanes abujensis sp. nov., isolated from Nigerian arid soil.</title>
        <authorList>
            <person name="Ding P."/>
        </authorList>
    </citation>
    <scope>NUCLEOTIDE SEQUENCE [LARGE SCALE GENOMIC DNA]</scope>
    <source>
        <strain evidence="6">TRM88002</strain>
    </source>
</reference>
<proteinExistence type="predicted"/>